<sequence length="93" mass="10247">MIRKKQNGQKVWVTFTVSPETGMETVALCGAWNGWSDEPMKQKKNGEFYLTKVLPAGSTFEFGYKSGDGAWMAETDCTCVPSPFGSDNALLEL</sequence>
<dbReference type="Pfam" id="PF16561">
    <property type="entry name" value="AMPK1_CBM"/>
    <property type="match status" value="1"/>
</dbReference>
<dbReference type="InterPro" id="IPR032640">
    <property type="entry name" value="AMPK1_CBM"/>
</dbReference>
<dbReference type="Gene3D" id="2.60.40.10">
    <property type="entry name" value="Immunoglobulins"/>
    <property type="match status" value="1"/>
</dbReference>
<protein>
    <recommendedName>
        <fullName evidence="1">AMP-activated protein kinase glycogen-binding domain-containing protein</fullName>
    </recommendedName>
</protein>
<feature type="domain" description="AMP-activated protein kinase glycogen-binding" evidence="1">
    <location>
        <begin position="21"/>
        <end position="92"/>
    </location>
</feature>
<evidence type="ECO:0000259" key="1">
    <source>
        <dbReference type="Pfam" id="PF16561"/>
    </source>
</evidence>
<dbReference type="InterPro" id="IPR014756">
    <property type="entry name" value="Ig_E-set"/>
</dbReference>
<keyword evidence="3" id="KW-1185">Reference proteome</keyword>
<organism evidence="2 3">
    <name type="scientific">Sulfurimonas diazotrophicus</name>
    <dbReference type="NCBI Taxonomy" id="3131939"/>
    <lineage>
        <taxon>Bacteria</taxon>
        <taxon>Pseudomonadati</taxon>
        <taxon>Campylobacterota</taxon>
        <taxon>Epsilonproteobacteria</taxon>
        <taxon>Campylobacterales</taxon>
        <taxon>Sulfurimonadaceae</taxon>
        <taxon>Sulfurimonas</taxon>
    </lineage>
</organism>
<dbReference type="SUPFAM" id="SSF81296">
    <property type="entry name" value="E set domains"/>
    <property type="match status" value="1"/>
</dbReference>
<evidence type="ECO:0000313" key="3">
    <source>
        <dbReference type="Proteomes" id="UP001447842"/>
    </source>
</evidence>
<name>A0ABZ3H757_9BACT</name>
<dbReference type="EMBL" id="CP147920">
    <property type="protein sequence ID" value="XAU13959.1"/>
    <property type="molecule type" value="Genomic_DNA"/>
</dbReference>
<reference evidence="2 3" key="1">
    <citation type="submission" date="2024-03" db="EMBL/GenBank/DDBJ databases">
        <title>Sulfurimonas sp. HSL3-1.</title>
        <authorList>
            <person name="Wang S."/>
        </authorList>
    </citation>
    <scope>NUCLEOTIDE SEQUENCE [LARGE SCALE GENOMIC DNA]</scope>
    <source>
        <strain evidence="2 3">HSL3-1</strain>
    </source>
</reference>
<evidence type="ECO:0000313" key="2">
    <source>
        <dbReference type="EMBL" id="XAU13959.1"/>
    </source>
</evidence>
<accession>A0ABZ3H757</accession>
<dbReference type="InterPro" id="IPR013783">
    <property type="entry name" value="Ig-like_fold"/>
</dbReference>
<dbReference type="Proteomes" id="UP001447842">
    <property type="component" value="Chromosome"/>
</dbReference>
<gene>
    <name evidence="2" type="ORF">WCY31_06780</name>
</gene>
<proteinExistence type="predicted"/>
<dbReference type="RefSeq" id="WP_345969072.1">
    <property type="nucleotide sequence ID" value="NZ_CP147920.1"/>
</dbReference>